<keyword evidence="1" id="KW-0479">Metal-binding</keyword>
<feature type="compositionally biased region" description="Basic and acidic residues" evidence="5">
    <location>
        <begin position="383"/>
        <end position="395"/>
    </location>
</feature>
<dbReference type="Proteomes" id="UP001360560">
    <property type="component" value="Unassembled WGS sequence"/>
</dbReference>
<evidence type="ECO:0000256" key="1">
    <source>
        <dbReference type="ARBA" id="ARBA00022723"/>
    </source>
</evidence>
<evidence type="ECO:0000256" key="3">
    <source>
        <dbReference type="ARBA" id="ARBA00022833"/>
    </source>
</evidence>
<feature type="domain" description="PHD-type" evidence="6">
    <location>
        <begin position="126"/>
        <end position="174"/>
    </location>
</feature>
<feature type="compositionally biased region" description="Low complexity" evidence="5">
    <location>
        <begin position="184"/>
        <end position="193"/>
    </location>
</feature>
<feature type="region of interest" description="Disordered" evidence="5">
    <location>
        <begin position="184"/>
        <end position="328"/>
    </location>
</feature>
<accession>A0AAV5QLS2</accession>
<evidence type="ECO:0000259" key="7">
    <source>
        <dbReference type="PROSITE" id="PS50089"/>
    </source>
</evidence>
<evidence type="ECO:0000256" key="2">
    <source>
        <dbReference type="ARBA" id="ARBA00022771"/>
    </source>
</evidence>
<dbReference type="Pfam" id="PF13639">
    <property type="entry name" value="zf-RING_2"/>
    <property type="match status" value="1"/>
</dbReference>
<evidence type="ECO:0000259" key="6">
    <source>
        <dbReference type="PROSITE" id="PS50016"/>
    </source>
</evidence>
<dbReference type="SUPFAM" id="SSF57850">
    <property type="entry name" value="RING/U-box"/>
    <property type="match status" value="1"/>
</dbReference>
<evidence type="ECO:0000313" key="8">
    <source>
        <dbReference type="EMBL" id="GMM35584.1"/>
    </source>
</evidence>
<dbReference type="SUPFAM" id="SSF57903">
    <property type="entry name" value="FYVE/PHD zinc finger"/>
    <property type="match status" value="1"/>
</dbReference>
<feature type="compositionally biased region" description="Basic residues" evidence="5">
    <location>
        <begin position="303"/>
        <end position="312"/>
    </location>
</feature>
<dbReference type="InterPro" id="IPR019787">
    <property type="entry name" value="Znf_PHD-finger"/>
</dbReference>
<dbReference type="GeneID" id="90073563"/>
<keyword evidence="9" id="KW-1185">Reference proteome</keyword>
<organism evidence="8 9">
    <name type="scientific">Saccharomycopsis crataegensis</name>
    <dbReference type="NCBI Taxonomy" id="43959"/>
    <lineage>
        <taxon>Eukaryota</taxon>
        <taxon>Fungi</taxon>
        <taxon>Dikarya</taxon>
        <taxon>Ascomycota</taxon>
        <taxon>Saccharomycotina</taxon>
        <taxon>Saccharomycetes</taxon>
        <taxon>Saccharomycopsidaceae</taxon>
        <taxon>Saccharomycopsis</taxon>
    </lineage>
</organism>
<dbReference type="InterPro" id="IPR001841">
    <property type="entry name" value="Znf_RING"/>
</dbReference>
<dbReference type="AlphaFoldDB" id="A0AAV5QLS2"/>
<feature type="compositionally biased region" description="Low complexity" evidence="5">
    <location>
        <begin position="276"/>
        <end position="297"/>
    </location>
</feature>
<feature type="compositionally biased region" description="Basic and acidic residues" evidence="5">
    <location>
        <begin position="255"/>
        <end position="264"/>
    </location>
</feature>
<dbReference type="InterPro" id="IPR013083">
    <property type="entry name" value="Znf_RING/FYVE/PHD"/>
</dbReference>
<evidence type="ECO:0000256" key="4">
    <source>
        <dbReference type="PROSITE-ProRule" id="PRU00175"/>
    </source>
</evidence>
<dbReference type="PROSITE" id="PS50089">
    <property type="entry name" value="ZF_RING_2"/>
    <property type="match status" value="1"/>
</dbReference>
<dbReference type="PROSITE" id="PS50016">
    <property type="entry name" value="ZF_PHD_2"/>
    <property type="match status" value="1"/>
</dbReference>
<keyword evidence="3" id="KW-0862">Zinc</keyword>
<dbReference type="Gene3D" id="3.30.40.10">
    <property type="entry name" value="Zinc/RING finger domain, C3HC4 (zinc finger)"/>
    <property type="match status" value="2"/>
</dbReference>
<reference evidence="8 9" key="1">
    <citation type="journal article" date="2023" name="Elife">
        <title>Identification of key yeast species and microbe-microbe interactions impacting larval growth of Drosophila in the wild.</title>
        <authorList>
            <person name="Mure A."/>
            <person name="Sugiura Y."/>
            <person name="Maeda R."/>
            <person name="Honda K."/>
            <person name="Sakurai N."/>
            <person name="Takahashi Y."/>
            <person name="Watada M."/>
            <person name="Katoh T."/>
            <person name="Gotoh A."/>
            <person name="Gotoh Y."/>
            <person name="Taniguchi I."/>
            <person name="Nakamura K."/>
            <person name="Hayashi T."/>
            <person name="Katayama T."/>
            <person name="Uemura T."/>
            <person name="Hattori Y."/>
        </authorList>
    </citation>
    <scope>NUCLEOTIDE SEQUENCE [LARGE SCALE GENOMIC DNA]</scope>
    <source>
        <strain evidence="8 9">SC-9</strain>
    </source>
</reference>
<evidence type="ECO:0000313" key="9">
    <source>
        <dbReference type="Proteomes" id="UP001360560"/>
    </source>
</evidence>
<name>A0AAV5QLS2_9ASCO</name>
<feature type="domain" description="RING-type" evidence="7">
    <location>
        <begin position="11"/>
        <end position="57"/>
    </location>
</feature>
<dbReference type="RefSeq" id="XP_064852584.1">
    <property type="nucleotide sequence ID" value="XM_064996512.1"/>
</dbReference>
<comment type="caution">
    <text evidence="8">The sequence shown here is derived from an EMBL/GenBank/DDBJ whole genome shotgun (WGS) entry which is preliminary data.</text>
</comment>
<dbReference type="InterPro" id="IPR047157">
    <property type="entry name" value="PHRF1/Atg35"/>
</dbReference>
<keyword evidence="2 4" id="KW-0863">Zinc-finger</keyword>
<protein>
    <recommendedName>
        <fullName evidence="10">RING-type domain-containing protein</fullName>
    </recommendedName>
</protein>
<evidence type="ECO:0008006" key="10">
    <source>
        <dbReference type="Google" id="ProtNLM"/>
    </source>
</evidence>
<dbReference type="PANTHER" id="PTHR12618">
    <property type="entry name" value="PHD AND RING FINGER DOMAIN-CONTAINING PROTEIN 1"/>
    <property type="match status" value="1"/>
</dbReference>
<dbReference type="InterPro" id="IPR011011">
    <property type="entry name" value="Znf_FYVE_PHD"/>
</dbReference>
<gene>
    <name evidence="8" type="ORF">DASC09_029090</name>
</gene>
<feature type="region of interest" description="Disordered" evidence="5">
    <location>
        <begin position="364"/>
        <end position="416"/>
    </location>
</feature>
<dbReference type="EMBL" id="BTFZ01000010">
    <property type="protein sequence ID" value="GMM35584.1"/>
    <property type="molecule type" value="Genomic_DNA"/>
</dbReference>
<dbReference type="GO" id="GO:0008270">
    <property type="term" value="F:zinc ion binding"/>
    <property type="evidence" value="ECO:0007669"/>
    <property type="project" value="UniProtKB-KW"/>
</dbReference>
<feature type="compositionally biased region" description="Basic and acidic residues" evidence="5">
    <location>
        <begin position="206"/>
        <end position="216"/>
    </location>
</feature>
<dbReference type="SMART" id="SM00184">
    <property type="entry name" value="RING"/>
    <property type="match status" value="2"/>
</dbReference>
<dbReference type="PANTHER" id="PTHR12618:SF20">
    <property type="entry name" value="PHD AND RING FINGER DOMAIN-CONTAINING PROTEIN 1"/>
    <property type="match status" value="1"/>
</dbReference>
<sequence>MSSPISHDDECSICIESLANPSHIQHAIAKLSPCNHCYHDLCIRSWSHQANSCPKCRVRFNTVELIDKHGKLIYQYSVEHKNFPVDPNYLAPTQETDEGPLLLQQQQPGNQRYTSSSAISSLLSFSVTCSLCCSSSDTSNVSVCENCCSCFHPQCLGMDDSYSGYWNCPMCDCLQESLLSRVNNNQNNRNNNNPRRRQRSTNRFIRRTDATYERIVRQHRSGQGSLNNNNNNNSILGSPEPVPHKNPEEEEAWTEFEKVRKRSDGAPVPINDHQASSSSSSSSSTSASLPSGSTAGSCESTRKLKRPSRRGSKLGQKVGKTSSKVIPTKVDHGQSRVMSLLSEMHSNSELLVRDSRNTRVLKTYQPQRLYGQLSPPMSPSNPDAKHDDPDCKNLDSDTTNGDSDAKSGKMKVPILQ</sequence>
<proteinExistence type="predicted"/>
<evidence type="ECO:0000256" key="5">
    <source>
        <dbReference type="SAM" id="MobiDB-lite"/>
    </source>
</evidence>